<dbReference type="AlphaFoldDB" id="X0P9R0"/>
<comment type="caution">
    <text evidence="2">The sequence shown here is derived from an EMBL/GenBank/DDBJ whole genome shotgun (WGS) entry which is preliminary data.</text>
</comment>
<organism evidence="2 4">
    <name type="scientific">Lentilactobacillus farraginis DSM 18382 = JCM 14108</name>
    <dbReference type="NCBI Taxonomy" id="1423743"/>
    <lineage>
        <taxon>Bacteria</taxon>
        <taxon>Bacillati</taxon>
        <taxon>Bacillota</taxon>
        <taxon>Bacilli</taxon>
        <taxon>Lactobacillales</taxon>
        <taxon>Lactobacillaceae</taxon>
        <taxon>Lentilactobacillus</taxon>
    </lineage>
</organism>
<name>X0P9R0_9LACO</name>
<evidence type="ECO:0000256" key="1">
    <source>
        <dbReference type="SAM" id="MobiDB-lite"/>
    </source>
</evidence>
<accession>X0P9R0</accession>
<evidence type="ECO:0000313" key="2">
    <source>
        <dbReference type="EMBL" id="GAF35914.1"/>
    </source>
</evidence>
<keyword evidence="5" id="KW-1185">Reference proteome</keyword>
<dbReference type="EMBL" id="AZFY01000085">
    <property type="protein sequence ID" value="KRM08457.1"/>
    <property type="molecule type" value="Genomic_DNA"/>
</dbReference>
<feature type="compositionally biased region" description="Basic and acidic residues" evidence="1">
    <location>
        <begin position="52"/>
        <end position="61"/>
    </location>
</feature>
<reference evidence="3 5" key="2">
    <citation type="journal article" date="2015" name="Genome Announc.">
        <title>Expanding the biotechnology potential of lactobacilli through comparative genomics of 213 strains and associated genera.</title>
        <authorList>
            <person name="Sun Z."/>
            <person name="Harris H.M."/>
            <person name="McCann A."/>
            <person name="Guo C."/>
            <person name="Argimon S."/>
            <person name="Zhang W."/>
            <person name="Yang X."/>
            <person name="Jeffery I.B."/>
            <person name="Cooney J.C."/>
            <person name="Kagawa T.F."/>
            <person name="Liu W."/>
            <person name="Song Y."/>
            <person name="Salvetti E."/>
            <person name="Wrobel A."/>
            <person name="Rasinkangas P."/>
            <person name="Parkhill J."/>
            <person name="Rea M.C."/>
            <person name="O'Sullivan O."/>
            <person name="Ritari J."/>
            <person name="Douillard F.P."/>
            <person name="Paul Ross R."/>
            <person name="Yang R."/>
            <person name="Briner A.E."/>
            <person name="Felis G.E."/>
            <person name="de Vos W.M."/>
            <person name="Barrangou R."/>
            <person name="Klaenhammer T.R."/>
            <person name="Caufield P.W."/>
            <person name="Cui Y."/>
            <person name="Zhang H."/>
            <person name="O'Toole P.W."/>
        </authorList>
    </citation>
    <scope>NUCLEOTIDE SEQUENCE [LARGE SCALE GENOMIC DNA]</scope>
    <source>
        <strain evidence="3 5">DSM 18382</strain>
    </source>
</reference>
<evidence type="ECO:0000313" key="4">
    <source>
        <dbReference type="Proteomes" id="UP000019488"/>
    </source>
</evidence>
<dbReference type="PATRIC" id="fig|1423743.5.peg.247"/>
<gene>
    <name evidence="3" type="ORF">FD41_GL000234</name>
    <name evidence="2" type="ORF">JCM14108_847</name>
</gene>
<feature type="region of interest" description="Disordered" evidence="1">
    <location>
        <begin position="38"/>
        <end position="61"/>
    </location>
</feature>
<evidence type="ECO:0000313" key="5">
    <source>
        <dbReference type="Proteomes" id="UP000051966"/>
    </source>
</evidence>
<reference evidence="2" key="1">
    <citation type="journal article" date="2014" name="Genome Announc.">
        <title>Draft Genome Sequences of Two Lactobacillus Strains, L. farraginis JCM 14108T and L. composti JCM 14202T, Isolated from Compost of Distilled Shochu Residue.</title>
        <authorList>
            <person name="Yuki M."/>
            <person name="Oshima K."/>
            <person name="Suda W."/>
            <person name="Kitahara M."/>
            <person name="Kitamura K."/>
            <person name="Iida T."/>
            <person name="Hattori M."/>
            <person name="Ohkuma M."/>
        </authorList>
    </citation>
    <scope>NUCLEOTIDE SEQUENCE [LARGE SCALE GENOMIC DNA]</scope>
    <source>
        <strain evidence="2">JCM 14108</strain>
    </source>
</reference>
<dbReference type="Proteomes" id="UP000019488">
    <property type="component" value="Unassembled WGS sequence"/>
</dbReference>
<sequence>MYWTLVDADFFILEKGDLFILGIKNVLRQMIFEKYQNSPNRKDTSLGGAGRYRTETEVEKG</sequence>
<protein>
    <submittedName>
        <fullName evidence="2">Uncharacterized protein</fullName>
    </submittedName>
</protein>
<evidence type="ECO:0000313" key="3">
    <source>
        <dbReference type="EMBL" id="KRM08457.1"/>
    </source>
</evidence>
<dbReference type="EMBL" id="BAKI01000005">
    <property type="protein sequence ID" value="GAF35914.1"/>
    <property type="molecule type" value="Genomic_DNA"/>
</dbReference>
<proteinExistence type="predicted"/>
<dbReference type="Proteomes" id="UP000051966">
    <property type="component" value="Unassembled WGS sequence"/>
</dbReference>